<dbReference type="InterPro" id="IPR038503">
    <property type="entry name" value="SpoIIIAH_sf"/>
</dbReference>
<dbReference type="EMBL" id="JBHUDE010000166">
    <property type="protein sequence ID" value="MFD1610030.1"/>
    <property type="molecule type" value="Genomic_DNA"/>
</dbReference>
<accession>A0ABW4HXI4</accession>
<protein>
    <submittedName>
        <fullName evidence="2">SpoIIIAH-like family protein</fullName>
    </submittedName>
</protein>
<evidence type="ECO:0000256" key="1">
    <source>
        <dbReference type="SAM" id="Phobius"/>
    </source>
</evidence>
<feature type="transmembrane region" description="Helical" evidence="1">
    <location>
        <begin position="7"/>
        <end position="25"/>
    </location>
</feature>
<organism evidence="2 3">
    <name type="scientific">Oceanobacillus luteolus</name>
    <dbReference type="NCBI Taxonomy" id="1274358"/>
    <lineage>
        <taxon>Bacteria</taxon>
        <taxon>Bacillati</taxon>
        <taxon>Bacillota</taxon>
        <taxon>Bacilli</taxon>
        <taxon>Bacillales</taxon>
        <taxon>Bacillaceae</taxon>
        <taxon>Oceanobacillus</taxon>
    </lineage>
</organism>
<gene>
    <name evidence="2" type="ORF">ACFSBH_20655</name>
</gene>
<keyword evidence="1" id="KW-0472">Membrane</keyword>
<dbReference type="InterPro" id="IPR024232">
    <property type="entry name" value="SpoIIIAH"/>
</dbReference>
<dbReference type="Proteomes" id="UP001597221">
    <property type="component" value="Unassembled WGS sequence"/>
</dbReference>
<keyword evidence="1" id="KW-0812">Transmembrane</keyword>
<evidence type="ECO:0000313" key="2">
    <source>
        <dbReference type="EMBL" id="MFD1610030.1"/>
    </source>
</evidence>
<dbReference type="Gene3D" id="1.10.287.4300">
    <property type="entry name" value="Stage III sporulation protein AH-like"/>
    <property type="match status" value="1"/>
</dbReference>
<keyword evidence="3" id="KW-1185">Reference proteome</keyword>
<sequence length="187" mass="21137">MLKKQTVWLLTMLSLLVVLSVFYIMSPNDDLTLVNQGSDENEEVVQTESTTEDSAEAEVTDITNVTSDELFDMIRMEVQDDRSMEKSRLEAIVSSSTASIEEKDNALKGIDELETIQMKEKILEQSIVSEAGYEDVLVRSSDDDKVHVQVRADELSSEEALKIMQMVRDEFNRDVTVEVNYQSASAR</sequence>
<comment type="caution">
    <text evidence="2">The sequence shown here is derived from an EMBL/GenBank/DDBJ whole genome shotgun (WGS) entry which is preliminary data.</text>
</comment>
<dbReference type="RefSeq" id="WP_251510160.1">
    <property type="nucleotide sequence ID" value="NZ_JAMBON010000001.1"/>
</dbReference>
<keyword evidence="1" id="KW-1133">Transmembrane helix</keyword>
<evidence type="ECO:0000313" key="3">
    <source>
        <dbReference type="Proteomes" id="UP001597221"/>
    </source>
</evidence>
<name>A0ABW4HXI4_9BACI</name>
<reference evidence="3" key="1">
    <citation type="journal article" date="2019" name="Int. J. Syst. Evol. Microbiol.">
        <title>The Global Catalogue of Microorganisms (GCM) 10K type strain sequencing project: providing services to taxonomists for standard genome sequencing and annotation.</title>
        <authorList>
            <consortium name="The Broad Institute Genomics Platform"/>
            <consortium name="The Broad Institute Genome Sequencing Center for Infectious Disease"/>
            <person name="Wu L."/>
            <person name="Ma J."/>
        </authorList>
    </citation>
    <scope>NUCLEOTIDE SEQUENCE [LARGE SCALE GENOMIC DNA]</scope>
    <source>
        <strain evidence="3">CGMCC 1.12376</strain>
    </source>
</reference>
<proteinExistence type="predicted"/>
<dbReference type="Pfam" id="PF12685">
    <property type="entry name" value="SpoIIIAH"/>
    <property type="match status" value="1"/>
</dbReference>